<protein>
    <submittedName>
        <fullName evidence="1">Uncharacterized protein</fullName>
    </submittedName>
</protein>
<name>A0A7T8JTD1_CALRO</name>
<gene>
    <name evidence="1" type="ORF">FKW44_024393</name>
</gene>
<dbReference type="Proteomes" id="UP000595437">
    <property type="component" value="Chromosome 19"/>
</dbReference>
<evidence type="ECO:0000313" key="1">
    <source>
        <dbReference type="EMBL" id="QQP33125.1"/>
    </source>
</evidence>
<sequence>MPGLRPSGLQISVQRSKASQLRIGSHQAFFGGGLACELSLSQIYHAESIEVRTNPIK</sequence>
<dbReference type="AlphaFoldDB" id="A0A7T8JTD1"/>
<accession>A0A7T8JTD1</accession>
<evidence type="ECO:0000313" key="2">
    <source>
        <dbReference type="Proteomes" id="UP000595437"/>
    </source>
</evidence>
<keyword evidence="2" id="KW-1185">Reference proteome</keyword>
<dbReference type="EMBL" id="CP045908">
    <property type="protein sequence ID" value="QQP33125.1"/>
    <property type="molecule type" value="Genomic_DNA"/>
</dbReference>
<organism evidence="1 2">
    <name type="scientific">Caligus rogercresseyi</name>
    <name type="common">Sea louse</name>
    <dbReference type="NCBI Taxonomy" id="217165"/>
    <lineage>
        <taxon>Eukaryota</taxon>
        <taxon>Metazoa</taxon>
        <taxon>Ecdysozoa</taxon>
        <taxon>Arthropoda</taxon>
        <taxon>Crustacea</taxon>
        <taxon>Multicrustacea</taxon>
        <taxon>Hexanauplia</taxon>
        <taxon>Copepoda</taxon>
        <taxon>Siphonostomatoida</taxon>
        <taxon>Caligidae</taxon>
        <taxon>Caligus</taxon>
    </lineage>
</organism>
<reference evidence="2" key="1">
    <citation type="submission" date="2021-01" db="EMBL/GenBank/DDBJ databases">
        <title>Caligus Genome Assembly.</title>
        <authorList>
            <person name="Gallardo-Escarate C."/>
        </authorList>
    </citation>
    <scope>NUCLEOTIDE SEQUENCE [LARGE SCALE GENOMIC DNA]</scope>
</reference>
<proteinExistence type="predicted"/>